<gene>
    <name evidence="2" type="ORF">CWI75_15650</name>
</gene>
<dbReference type="AlphaFoldDB" id="A0A2N5XZ81"/>
<dbReference type="EMBL" id="PKLZ01000013">
    <property type="protein sequence ID" value="PLW81457.1"/>
    <property type="molecule type" value="Genomic_DNA"/>
</dbReference>
<proteinExistence type="predicted"/>
<evidence type="ECO:0000313" key="3">
    <source>
        <dbReference type="Proteomes" id="UP000234845"/>
    </source>
</evidence>
<protein>
    <submittedName>
        <fullName evidence="2">BON domain-containing protein</fullName>
    </submittedName>
</protein>
<evidence type="ECO:0000259" key="1">
    <source>
        <dbReference type="PROSITE" id="PS50914"/>
    </source>
</evidence>
<feature type="domain" description="BON" evidence="1">
    <location>
        <begin position="183"/>
        <end position="251"/>
    </location>
</feature>
<accession>A0A2N5XZ81</accession>
<dbReference type="PANTHER" id="PTHR34606">
    <property type="entry name" value="BON DOMAIN-CONTAINING PROTEIN"/>
    <property type="match status" value="1"/>
</dbReference>
<feature type="domain" description="BON" evidence="1">
    <location>
        <begin position="108"/>
        <end position="178"/>
    </location>
</feature>
<dbReference type="PANTHER" id="PTHR34606:SF15">
    <property type="entry name" value="BON DOMAIN-CONTAINING PROTEIN"/>
    <property type="match status" value="1"/>
</dbReference>
<name>A0A2N5XZ81_9GAMM</name>
<dbReference type="InterPro" id="IPR007055">
    <property type="entry name" value="BON_dom"/>
</dbReference>
<dbReference type="PROSITE" id="PS50914">
    <property type="entry name" value="BON"/>
    <property type="match status" value="2"/>
</dbReference>
<reference evidence="3" key="1">
    <citation type="submission" date="2017-11" db="EMBL/GenBank/DDBJ databases">
        <title>The draft genome sequence of Chromatocurvus sp. F02.</title>
        <authorList>
            <person name="Du Z.-J."/>
            <person name="Chang Y.-Q."/>
        </authorList>
    </citation>
    <scope>NUCLEOTIDE SEQUENCE [LARGE SCALE GENOMIC DNA]</scope>
    <source>
        <strain evidence="3">F02</strain>
    </source>
</reference>
<dbReference type="OrthoDB" id="870892at2"/>
<evidence type="ECO:0000313" key="2">
    <source>
        <dbReference type="EMBL" id="PLW81457.1"/>
    </source>
</evidence>
<dbReference type="Proteomes" id="UP000234845">
    <property type="component" value="Unassembled WGS sequence"/>
</dbReference>
<sequence length="255" mass="28443">MPDNPSTQGSVAQIDSAIDELYGALERDHWINLHAYPLKLKSADNQVVMEGVVENVAAWRRAQALAEKMAGGRWSIDNQLRRETGEKHGDRQLRDEVMKKLLHEPLFLEFTLRAKTADKVETVRDAGPGSHEIMVHVDNGAVSLIGTVSSLIHRRLAEVVTWWAYGCETLNNDLQVTPAEEDTDNEITDAVRMALEKDPMLDSLQFHVDTSDHVVTLEGLANNEEEKKYAALDVWSVPGVWDVQNRVTIGGNEPG</sequence>
<organism evidence="2 3">
    <name type="scientific">Kineobactrum sediminis</name>
    <dbReference type="NCBI Taxonomy" id="1905677"/>
    <lineage>
        <taxon>Bacteria</taxon>
        <taxon>Pseudomonadati</taxon>
        <taxon>Pseudomonadota</taxon>
        <taxon>Gammaproteobacteria</taxon>
        <taxon>Cellvibrionales</taxon>
        <taxon>Halieaceae</taxon>
        <taxon>Kineobactrum</taxon>
    </lineage>
</organism>
<comment type="caution">
    <text evidence="2">The sequence shown here is derived from an EMBL/GenBank/DDBJ whole genome shotgun (WGS) entry which is preliminary data.</text>
</comment>
<dbReference type="Gene3D" id="3.30.1340.30">
    <property type="match status" value="2"/>
</dbReference>
<dbReference type="InterPro" id="IPR051686">
    <property type="entry name" value="Lipoprotein_DolP"/>
</dbReference>
<dbReference type="Pfam" id="PF04972">
    <property type="entry name" value="BON"/>
    <property type="match status" value="3"/>
</dbReference>
<dbReference type="RefSeq" id="WP_101522464.1">
    <property type="nucleotide sequence ID" value="NZ_PKLZ01000013.1"/>
</dbReference>
<keyword evidence="3" id="KW-1185">Reference proteome</keyword>